<comment type="subunit">
    <text evidence="2 6">Homotetramer.</text>
</comment>
<dbReference type="RefSeq" id="WP_041055216.1">
    <property type="nucleotide sequence ID" value="NZ_JXRR01000008.1"/>
</dbReference>
<evidence type="ECO:0000256" key="5">
    <source>
        <dbReference type="ARBA" id="ARBA00049534"/>
    </source>
</evidence>
<keyword evidence="6" id="KW-0007">Acetylation</keyword>
<dbReference type="HAMAP" id="MF_00313">
    <property type="entry name" value="Glutaminase"/>
    <property type="match status" value="1"/>
</dbReference>
<evidence type="ECO:0000256" key="2">
    <source>
        <dbReference type="ARBA" id="ARBA00011881"/>
    </source>
</evidence>
<dbReference type="FunFam" id="3.40.710.10:FF:000005">
    <property type="entry name" value="Glutaminase"/>
    <property type="match status" value="1"/>
</dbReference>
<comment type="similarity">
    <text evidence="1 6">Belongs to the glutaminase family.</text>
</comment>
<feature type="binding site" evidence="6">
    <location>
        <position position="264"/>
    </location>
    <ligand>
        <name>substrate</name>
    </ligand>
</feature>
<name>A0A0C2RL46_9BACL</name>
<protein>
    <recommendedName>
        <fullName evidence="3 6">Glutaminase</fullName>
        <ecNumber evidence="3 6">3.5.1.2</ecNumber>
    </recommendedName>
</protein>
<dbReference type="Proteomes" id="UP000031972">
    <property type="component" value="Unassembled WGS sequence"/>
</dbReference>
<gene>
    <name evidence="6" type="primary">glsA</name>
    <name evidence="7" type="ORF">KR50_08410</name>
</gene>
<accession>A0A0C2RL46</accession>
<dbReference type="Gene3D" id="3.40.710.10">
    <property type="entry name" value="DD-peptidase/beta-lactamase superfamily"/>
    <property type="match status" value="1"/>
</dbReference>
<dbReference type="GO" id="GO:0006537">
    <property type="term" value="P:glutamate biosynthetic process"/>
    <property type="evidence" value="ECO:0007669"/>
    <property type="project" value="TreeGrafter"/>
</dbReference>
<reference evidence="7 8" key="1">
    <citation type="submission" date="2015-01" db="EMBL/GenBank/DDBJ databases">
        <title>Jeotgalibacillus campisalis genome sequencing.</title>
        <authorList>
            <person name="Goh K.M."/>
            <person name="Chan K.-G."/>
            <person name="Yaakop A.S."/>
            <person name="Ee R."/>
            <person name="Gan H.M."/>
            <person name="Chan C.S."/>
        </authorList>
    </citation>
    <scope>NUCLEOTIDE SEQUENCE [LARGE SCALE GENOMIC DNA]</scope>
    <source>
        <strain evidence="7 8">SF-57</strain>
    </source>
</reference>
<dbReference type="PATRIC" id="fig|220754.4.peg.861"/>
<comment type="catalytic activity">
    <reaction evidence="5 6">
        <text>L-glutamine + H2O = L-glutamate + NH4(+)</text>
        <dbReference type="Rhea" id="RHEA:15889"/>
        <dbReference type="ChEBI" id="CHEBI:15377"/>
        <dbReference type="ChEBI" id="CHEBI:28938"/>
        <dbReference type="ChEBI" id="CHEBI:29985"/>
        <dbReference type="ChEBI" id="CHEBI:58359"/>
        <dbReference type="EC" id="3.5.1.2"/>
    </reaction>
</comment>
<feature type="binding site" evidence="6">
    <location>
        <position position="194"/>
    </location>
    <ligand>
        <name>substrate</name>
    </ligand>
</feature>
<dbReference type="GO" id="GO:0006543">
    <property type="term" value="P:L-glutamine catabolic process"/>
    <property type="evidence" value="ECO:0007669"/>
    <property type="project" value="TreeGrafter"/>
</dbReference>
<dbReference type="PANTHER" id="PTHR12544:SF29">
    <property type="entry name" value="GLUTAMINASE"/>
    <property type="match status" value="1"/>
</dbReference>
<dbReference type="Pfam" id="PF04960">
    <property type="entry name" value="Glutaminase"/>
    <property type="match status" value="1"/>
</dbReference>
<dbReference type="EC" id="3.5.1.2" evidence="3 6"/>
<feature type="binding site" evidence="6">
    <location>
        <position position="117"/>
    </location>
    <ligand>
        <name>substrate</name>
    </ligand>
</feature>
<feature type="binding site" evidence="6">
    <location>
        <position position="169"/>
    </location>
    <ligand>
        <name>substrate</name>
    </ligand>
</feature>
<comment type="caution">
    <text evidence="7">The sequence shown here is derived from an EMBL/GenBank/DDBJ whole genome shotgun (WGS) entry which is preliminary data.</text>
</comment>
<feature type="binding site" evidence="6">
    <location>
        <position position="65"/>
    </location>
    <ligand>
        <name>substrate</name>
    </ligand>
</feature>
<dbReference type="NCBIfam" id="TIGR03814">
    <property type="entry name" value="Gln_ase"/>
    <property type="match status" value="1"/>
</dbReference>
<keyword evidence="4 6" id="KW-0378">Hydrolase</keyword>
<evidence type="ECO:0000313" key="7">
    <source>
        <dbReference type="EMBL" id="KIL50960.1"/>
    </source>
</evidence>
<dbReference type="SUPFAM" id="SSF56601">
    <property type="entry name" value="beta-lactamase/transpeptidase-like"/>
    <property type="match status" value="1"/>
</dbReference>
<feature type="binding site" evidence="6">
    <location>
        <position position="246"/>
    </location>
    <ligand>
        <name>substrate</name>
    </ligand>
</feature>
<evidence type="ECO:0000313" key="8">
    <source>
        <dbReference type="Proteomes" id="UP000031972"/>
    </source>
</evidence>
<evidence type="ECO:0000256" key="3">
    <source>
        <dbReference type="ARBA" id="ARBA00012918"/>
    </source>
</evidence>
<dbReference type="GO" id="GO:0004359">
    <property type="term" value="F:glutaminase activity"/>
    <property type="evidence" value="ECO:0007669"/>
    <property type="project" value="UniProtKB-UniRule"/>
</dbReference>
<keyword evidence="8" id="KW-1185">Reference proteome</keyword>
<dbReference type="PANTHER" id="PTHR12544">
    <property type="entry name" value="GLUTAMINASE"/>
    <property type="match status" value="1"/>
</dbReference>
<dbReference type="OrthoDB" id="9788822at2"/>
<dbReference type="EMBL" id="JXRR01000008">
    <property type="protein sequence ID" value="KIL50960.1"/>
    <property type="molecule type" value="Genomic_DNA"/>
</dbReference>
<sequence length="321" mass="34953">MTKLSNEYIEEVVKACRPFASRGSVVDHIPGLDQSHLTDLGVTIVTLDGDVFSAGEDHNDFSFQSISKVILLLMALEDFGKDIVFQKVGMEPTDDFFNSISNLEDYEGQKPYNPLINSGAIATASMIKGSSTEERFKRCLDFIRKITENKKISMNEAVYESEVKNGARNKALAYFMESTGVLSSQESDDALDLYHRINSIDINSLALAKMGCFLSNHGRLIGSKKQLISPEHVRTVKAIMLSSGMYNESGSFGVEVGFPLKSGVSGSIVGSVPGQMGIGIIGPAINKKGNSEAGGEALRILSRDLKLNIFHDSNVKNLDIK</sequence>
<evidence type="ECO:0000256" key="4">
    <source>
        <dbReference type="ARBA" id="ARBA00022801"/>
    </source>
</evidence>
<organism evidence="7 8">
    <name type="scientific">Jeotgalibacillus campisalis</name>
    <dbReference type="NCBI Taxonomy" id="220754"/>
    <lineage>
        <taxon>Bacteria</taxon>
        <taxon>Bacillati</taxon>
        <taxon>Bacillota</taxon>
        <taxon>Bacilli</taxon>
        <taxon>Bacillales</taxon>
        <taxon>Caryophanaceae</taxon>
        <taxon>Jeotgalibacillus</taxon>
    </lineage>
</organism>
<dbReference type="InterPro" id="IPR015868">
    <property type="entry name" value="Glutaminase"/>
</dbReference>
<dbReference type="AlphaFoldDB" id="A0A0C2RL46"/>
<evidence type="ECO:0000256" key="6">
    <source>
        <dbReference type="HAMAP-Rule" id="MF_00313"/>
    </source>
</evidence>
<feature type="binding site" evidence="6">
    <location>
        <position position="162"/>
    </location>
    <ligand>
        <name>substrate</name>
    </ligand>
</feature>
<evidence type="ECO:0000256" key="1">
    <source>
        <dbReference type="ARBA" id="ARBA00011076"/>
    </source>
</evidence>
<proteinExistence type="inferred from homology"/>
<dbReference type="InterPro" id="IPR012338">
    <property type="entry name" value="Beta-lactam/transpept-like"/>
</dbReference>